<dbReference type="EMBL" id="CALNXJ010000019">
    <property type="protein sequence ID" value="CAH3123019.1"/>
    <property type="molecule type" value="Genomic_DNA"/>
</dbReference>
<dbReference type="PANTHER" id="PTHR21472:SF15">
    <property type="entry name" value="ENDONUCLEASE DOMAIN-CONTAINING 1 PROTEIN-RELATED"/>
    <property type="match status" value="1"/>
</dbReference>
<evidence type="ECO:0000256" key="1">
    <source>
        <dbReference type="SAM" id="SignalP"/>
    </source>
</evidence>
<dbReference type="InterPro" id="IPR001604">
    <property type="entry name" value="Endo_G_ENPP1-like_dom"/>
</dbReference>
<dbReference type="SUPFAM" id="SSF54060">
    <property type="entry name" value="His-Me finger endonucleases"/>
    <property type="match status" value="2"/>
</dbReference>
<protein>
    <recommendedName>
        <fullName evidence="2">MACPF domain-containing protein</fullName>
    </recommendedName>
</protein>
<proteinExistence type="predicted"/>
<dbReference type="GO" id="GO:0016787">
    <property type="term" value="F:hydrolase activity"/>
    <property type="evidence" value="ECO:0007669"/>
    <property type="project" value="InterPro"/>
</dbReference>
<gene>
    <name evidence="3" type="ORF">PMEA_00009430</name>
</gene>
<dbReference type="Gene3D" id="3.40.570.10">
    <property type="entry name" value="Extracellular Endonuclease, subunit A"/>
    <property type="match status" value="2"/>
</dbReference>
<dbReference type="GO" id="GO:0003676">
    <property type="term" value="F:nucleic acid binding"/>
    <property type="evidence" value="ECO:0007669"/>
    <property type="project" value="InterPro"/>
</dbReference>
<name>A0AAU9WRJ5_9CNID</name>
<dbReference type="PANTHER" id="PTHR21472">
    <property type="entry name" value="ENDONUCLEASE DOMAIN-CONTAINING 1 PROTEIN ENDOD1"/>
    <property type="match status" value="1"/>
</dbReference>
<dbReference type="PROSITE" id="PS51412">
    <property type="entry name" value="MACPF_2"/>
    <property type="match status" value="1"/>
</dbReference>
<comment type="caution">
    <text evidence="3">The sequence shown here is derived from an EMBL/GenBank/DDBJ whole genome shotgun (WGS) entry which is preliminary data.</text>
</comment>
<dbReference type="Pfam" id="PF01223">
    <property type="entry name" value="Endonuclease_NS"/>
    <property type="match status" value="2"/>
</dbReference>
<accession>A0AAU9WRJ5</accession>
<feature type="chain" id="PRO_5043347757" description="MACPF domain-containing protein" evidence="1">
    <location>
        <begin position="19"/>
        <end position="979"/>
    </location>
</feature>
<evidence type="ECO:0000313" key="3">
    <source>
        <dbReference type="EMBL" id="CAH3123019.1"/>
    </source>
</evidence>
<reference evidence="3 4" key="1">
    <citation type="submission" date="2022-05" db="EMBL/GenBank/DDBJ databases">
        <authorList>
            <consortium name="Genoscope - CEA"/>
            <person name="William W."/>
        </authorList>
    </citation>
    <scope>NUCLEOTIDE SEQUENCE [LARGE SCALE GENOMIC DNA]</scope>
</reference>
<dbReference type="Proteomes" id="UP001159428">
    <property type="component" value="Unassembled WGS sequence"/>
</dbReference>
<dbReference type="Pfam" id="PF01823">
    <property type="entry name" value="MACPF"/>
    <property type="match status" value="1"/>
</dbReference>
<feature type="signal peptide" evidence="1">
    <location>
        <begin position="1"/>
        <end position="18"/>
    </location>
</feature>
<organism evidence="3 4">
    <name type="scientific">Pocillopora meandrina</name>
    <dbReference type="NCBI Taxonomy" id="46732"/>
    <lineage>
        <taxon>Eukaryota</taxon>
        <taxon>Metazoa</taxon>
        <taxon>Cnidaria</taxon>
        <taxon>Anthozoa</taxon>
        <taxon>Hexacorallia</taxon>
        <taxon>Scleractinia</taxon>
        <taxon>Astrocoeniina</taxon>
        <taxon>Pocilloporidae</taxon>
        <taxon>Pocillopora</taxon>
    </lineage>
</organism>
<dbReference type="SMART" id="SM00892">
    <property type="entry name" value="Endonuclease_NS"/>
    <property type="match status" value="2"/>
</dbReference>
<dbReference type="GO" id="GO:0046872">
    <property type="term" value="F:metal ion binding"/>
    <property type="evidence" value="ECO:0007669"/>
    <property type="project" value="InterPro"/>
</dbReference>
<sequence length="979" mass="108783">MTLLVILMTGFFLHQVKGHPCSTTGIYGIADCQCNFMEACDVQENPKPNLTRYLPTGVDQLGLVEGGQQNLAYLCEGAGAVGILYDCNNRIPLYAATVINGTQLSGKSLGGRPNIKFSLSRELHRSFQQRNGDYKYASKRELCYLSLQNGSKYVVEEDWLKASKNLSGTLLCPGGSVVKTSVHRGHLIASQYGRNNQAKKRATFKYTNAVPQFGVFNSYPWRVCESRLITWGNQNCAQVRGATDVRLFIVVGAIPSTVRGSSKQRYFGKRGFSDYKDTSNYRVNVPSGMWTAACCSYSINGTLQYRSTAFWRENNPGNAPCKRTDVGDLTRWLIFLLMTGCFLHKVKGQQCSVIGTNGIAACQCNFMEACDAQGNPNPNLAQYLPTGVDQLGLVEQGQRNLAYLCEGGDAVGILYDCNNRIPLYAATVINGAQLTGKSLGGRPKIKFSQSNLLNPHFQQQNNDYVDALKRELCYTTQIRSEYLVEEDWLRASGRRKRFRTRLCPGGSVVKTSVHRGHLIASQYGRNNQAKKRATFTYTNAVPQFGVFNSHPWRVCESRLITWGNQNCAQVKGATNVRLFIVVGAIPSTVPITLGKQKMKQKSITIHLKFSGATFYNDFQDCNGTKWKNTFPDLDFALLGYDILHGDPNAECDPGFKHPIFRADYSELRQSADCRYSIPVGLTAYPCQSCLVSFESKLVRNKQEMSKLLGGAAKVEGKRELKFELRDYSLNSLHKTQFASYRRDVAEMSSGEYMRVISSAHCQHYRSKIDLTRPPPFHPGFIEWATKLADPRTSDGDVLQFVKYYGTHFFSDVTFGAKFIQSHKVNQGALTTLKKSSFSVEAQASYSGLFSIGGGFSMNSDQRNAASNFLKNVQTTTITVGSSPPSNGDAMTWAASVQSNPVPTKYTLTGIENLFTDHFTRHLSPEVNYGSLKMKLVSAAYKYCQVLKMQGKVSSCENNYNVEGTDIGFTRKGAETSLLF</sequence>
<keyword evidence="4" id="KW-1185">Reference proteome</keyword>
<dbReference type="InterPro" id="IPR044929">
    <property type="entry name" value="DNA/RNA_non-sp_Endonuclease_sf"/>
</dbReference>
<dbReference type="InterPro" id="IPR039015">
    <property type="entry name" value="ENDOD1"/>
</dbReference>
<evidence type="ECO:0000259" key="2">
    <source>
        <dbReference type="PROSITE" id="PS51412"/>
    </source>
</evidence>
<dbReference type="AlphaFoldDB" id="A0AAU9WRJ5"/>
<dbReference type="InterPro" id="IPR020864">
    <property type="entry name" value="MACPF"/>
</dbReference>
<dbReference type="InterPro" id="IPR044925">
    <property type="entry name" value="His-Me_finger_sf"/>
</dbReference>
<evidence type="ECO:0000313" key="4">
    <source>
        <dbReference type="Proteomes" id="UP001159428"/>
    </source>
</evidence>
<keyword evidence="1" id="KW-0732">Signal</keyword>
<feature type="domain" description="MACPF" evidence="2">
    <location>
        <begin position="617"/>
        <end position="944"/>
    </location>
</feature>